<evidence type="ECO:0008006" key="4">
    <source>
        <dbReference type="Google" id="ProtNLM"/>
    </source>
</evidence>
<evidence type="ECO:0000256" key="1">
    <source>
        <dbReference type="SAM" id="MobiDB-lite"/>
    </source>
</evidence>
<evidence type="ECO:0000313" key="3">
    <source>
        <dbReference type="Proteomes" id="UP000831786"/>
    </source>
</evidence>
<proteinExistence type="predicted"/>
<protein>
    <recommendedName>
        <fullName evidence="4">HTH cro/C1-type domain-containing protein</fullName>
    </recommendedName>
</protein>
<feature type="region of interest" description="Disordered" evidence="1">
    <location>
        <begin position="81"/>
        <end position="103"/>
    </location>
</feature>
<dbReference type="EMBL" id="CP095045">
    <property type="protein sequence ID" value="UOQ56044.1"/>
    <property type="molecule type" value="Genomic_DNA"/>
</dbReference>
<dbReference type="RefSeq" id="WP_244726196.1">
    <property type="nucleotide sequence ID" value="NZ_CP095045.1"/>
</dbReference>
<name>A0ABY4FHC7_9MICO</name>
<evidence type="ECO:0000313" key="2">
    <source>
        <dbReference type="EMBL" id="UOQ56044.1"/>
    </source>
</evidence>
<accession>A0ABY4FHC7</accession>
<reference evidence="2 3" key="1">
    <citation type="submission" date="2022-04" db="EMBL/GenBank/DDBJ databases">
        <title>Leucobacter sp. isolated from rhizosphere of garlic.</title>
        <authorList>
            <person name="Won M."/>
            <person name="Lee C.-M."/>
            <person name="Woen H.-Y."/>
            <person name="Kwon S.-W."/>
        </authorList>
    </citation>
    <scope>NUCLEOTIDE SEQUENCE [LARGE SCALE GENOMIC DNA]</scope>
    <source>
        <strain evidence="2 3">H21R-40</strain>
    </source>
</reference>
<gene>
    <name evidence="2" type="ORF">MUN78_10045</name>
</gene>
<keyword evidence="3" id="KW-1185">Reference proteome</keyword>
<dbReference type="Proteomes" id="UP000831786">
    <property type="component" value="Chromosome"/>
</dbReference>
<feature type="compositionally biased region" description="Polar residues" evidence="1">
    <location>
        <begin position="83"/>
        <end position="103"/>
    </location>
</feature>
<sequence>MKTSQSTFTAKITRAVKAEVARYGYDAKLIIRATGLSRNTVYSRLKEDSAFNTAELEAIVNAIGIDMETLIASASLEDLTPRGPSTNWLGPVPSTSSPDRIAA</sequence>
<organism evidence="2 3">
    <name type="scientific">Leucobacter allii</name>
    <dbReference type="NCBI Taxonomy" id="2932247"/>
    <lineage>
        <taxon>Bacteria</taxon>
        <taxon>Bacillati</taxon>
        <taxon>Actinomycetota</taxon>
        <taxon>Actinomycetes</taxon>
        <taxon>Micrococcales</taxon>
        <taxon>Microbacteriaceae</taxon>
        <taxon>Leucobacter</taxon>
    </lineage>
</organism>